<feature type="region of interest" description="Disordered" evidence="3">
    <location>
        <begin position="792"/>
        <end position="867"/>
    </location>
</feature>
<feature type="region of interest" description="Disordered" evidence="3">
    <location>
        <begin position="577"/>
        <end position="705"/>
    </location>
</feature>
<dbReference type="InterPro" id="IPR051425">
    <property type="entry name" value="Formin_Homology"/>
</dbReference>
<keyword evidence="1 2" id="KW-0694">RNA-binding</keyword>
<dbReference type="PROSITE" id="PS50102">
    <property type="entry name" value="RRM"/>
    <property type="match status" value="1"/>
</dbReference>
<dbReference type="InterPro" id="IPR035979">
    <property type="entry name" value="RBD_domain_sf"/>
</dbReference>
<proteinExistence type="evidence at transcript level"/>
<feature type="compositionally biased region" description="Pro residues" evidence="3">
    <location>
        <begin position="1062"/>
        <end position="1083"/>
    </location>
</feature>
<dbReference type="EMBL" id="IACT01002596">
    <property type="protein sequence ID" value="LAC21865.1"/>
    <property type="molecule type" value="mRNA"/>
</dbReference>
<feature type="region of interest" description="Disordered" evidence="3">
    <location>
        <begin position="83"/>
        <end position="206"/>
    </location>
</feature>
<dbReference type="SMART" id="SM00360">
    <property type="entry name" value="RRM"/>
    <property type="match status" value="2"/>
</dbReference>
<feature type="domain" description="RRM" evidence="4">
    <location>
        <begin position="344"/>
        <end position="422"/>
    </location>
</feature>
<evidence type="ECO:0000256" key="2">
    <source>
        <dbReference type="PROSITE-ProRule" id="PRU00176"/>
    </source>
</evidence>
<evidence type="ECO:0000256" key="3">
    <source>
        <dbReference type="SAM" id="MobiDB-lite"/>
    </source>
</evidence>
<dbReference type="InterPro" id="IPR000504">
    <property type="entry name" value="RRM_dom"/>
</dbReference>
<feature type="compositionally biased region" description="Polar residues" evidence="3">
    <location>
        <begin position="159"/>
        <end position="192"/>
    </location>
</feature>
<feature type="region of interest" description="Disordered" evidence="3">
    <location>
        <begin position="1239"/>
        <end position="1296"/>
    </location>
</feature>
<dbReference type="InterPro" id="IPR012677">
    <property type="entry name" value="Nucleotide-bd_a/b_plait_sf"/>
</dbReference>
<dbReference type="SUPFAM" id="SSF54928">
    <property type="entry name" value="RNA-binding domain, RBD"/>
    <property type="match status" value="1"/>
</dbReference>
<protein>
    <submittedName>
        <fullName evidence="5">Ribonucleoprotein PTB-binding 2-like</fullName>
    </submittedName>
</protein>
<dbReference type="Gene3D" id="3.30.70.330">
    <property type="match status" value="3"/>
</dbReference>
<dbReference type="PANTHER" id="PTHR45725:SF1">
    <property type="entry name" value="DISHEVELLED ASSOCIATED ACTIVATOR OF MORPHOGENESIS, ISOFORM D"/>
    <property type="match status" value="1"/>
</dbReference>
<evidence type="ECO:0000256" key="1">
    <source>
        <dbReference type="ARBA" id="ARBA00022884"/>
    </source>
</evidence>
<feature type="compositionally biased region" description="Polar residues" evidence="3">
    <location>
        <begin position="94"/>
        <end position="110"/>
    </location>
</feature>
<evidence type="ECO:0000313" key="5">
    <source>
        <dbReference type="EMBL" id="LAC21865.1"/>
    </source>
</evidence>
<feature type="region of interest" description="Disordered" evidence="3">
    <location>
        <begin position="1056"/>
        <end position="1087"/>
    </location>
</feature>
<organism evidence="5">
    <name type="scientific">Hirondellea gigas</name>
    <dbReference type="NCBI Taxonomy" id="1518452"/>
    <lineage>
        <taxon>Eukaryota</taxon>
        <taxon>Metazoa</taxon>
        <taxon>Ecdysozoa</taxon>
        <taxon>Arthropoda</taxon>
        <taxon>Crustacea</taxon>
        <taxon>Multicrustacea</taxon>
        <taxon>Malacostraca</taxon>
        <taxon>Eumalacostraca</taxon>
        <taxon>Peracarida</taxon>
        <taxon>Amphipoda</taxon>
        <taxon>Amphilochidea</taxon>
        <taxon>Lysianassida</taxon>
        <taxon>Lysianassidira</taxon>
        <taxon>Lysianassoidea</taxon>
        <taxon>Lysianassidae</taxon>
        <taxon>Hirondellea</taxon>
    </lineage>
</organism>
<dbReference type="GO" id="GO:0003723">
    <property type="term" value="F:RNA binding"/>
    <property type="evidence" value="ECO:0007669"/>
    <property type="project" value="UniProtKB-UniRule"/>
</dbReference>
<feature type="region of interest" description="Disordered" evidence="3">
    <location>
        <begin position="725"/>
        <end position="746"/>
    </location>
</feature>
<dbReference type="GO" id="GO:1990904">
    <property type="term" value="C:ribonucleoprotein complex"/>
    <property type="evidence" value="ECO:0007669"/>
    <property type="project" value="UniProtKB-KW"/>
</dbReference>
<reference evidence="5" key="1">
    <citation type="submission" date="2017-11" db="EMBL/GenBank/DDBJ databases">
        <title>The sensing device of the deep-sea amphipod.</title>
        <authorList>
            <person name="Kobayashi H."/>
            <person name="Nagahama T."/>
            <person name="Arai W."/>
            <person name="Sasagawa Y."/>
            <person name="Umeda M."/>
            <person name="Hayashi T."/>
            <person name="Nikaido I."/>
            <person name="Watanabe H."/>
            <person name="Oguri K."/>
            <person name="Kitazato H."/>
            <person name="Fujioka K."/>
            <person name="Kido Y."/>
            <person name="Takami H."/>
        </authorList>
    </citation>
    <scope>NUCLEOTIDE SEQUENCE</scope>
    <source>
        <tissue evidence="5">Whole body</tissue>
    </source>
</reference>
<feature type="compositionally biased region" description="Pro residues" evidence="3">
    <location>
        <begin position="648"/>
        <end position="661"/>
    </location>
</feature>
<feature type="compositionally biased region" description="Low complexity" evidence="3">
    <location>
        <begin position="823"/>
        <end position="864"/>
    </location>
</feature>
<evidence type="ECO:0000259" key="4">
    <source>
        <dbReference type="PROSITE" id="PS50102"/>
    </source>
</evidence>
<feature type="compositionally biased region" description="Polar residues" evidence="3">
    <location>
        <begin position="1239"/>
        <end position="1252"/>
    </location>
</feature>
<feature type="compositionally biased region" description="Pro residues" evidence="3">
    <location>
        <begin position="687"/>
        <end position="699"/>
    </location>
</feature>
<sequence>MSTSSTDGGYSDHLPFMNHHPSMNHISVSTQPHPFWPTTSDSHVIPPPPTPGGMGIPPAGLGIGIPTAGMGIPPVSGIGGIPPGRMGGIPPPNLASSSGKLAPHSTTPPTMNVAFPPRLPPPNSGGVGGPAQSLSNTPQTTTTRQPPHHPTANGLGAPPNSSGSGVPASTDQKSPVSGSLFPSVSGTPTSSAGGEPKSPVTPKWDVDEKEAIKRKIYELKRTFHNGRYLIVRHLPKDTLEQNVRSLLSGILIHSVQLTPSNPNMVSSNSTLNAHVLLAEPEVIENWSRLNSNSATNKTSNQSSSPQTTSGQSPASKLKNTVPKIPSSLTYKGHQISISPSSTENLLCVSSLPDETSEDEFTDLVSGFGNITYCFLMRSERTGISKGYGFVCYSNRDVALQARSLLDQRQHRGTLLSCDWVEPNIVTFGALHSCCLLVDNLPKDYRELGELRKIFSKVANPPYCQIGLCTGSEEDQWGLLEYSTATAAEDTVAALRGHTIRGHVINIRYCVPGKRAINLHPKISNDMKNINNNGGGGALLPEPPVNKVFHQLQNLTKSNPAFAESLRSIIMTQIQNLKESNPGGAIGPLPPHPPPPPGVPPPPPPPPPHHHLHHPPPPLGGGGPIHLHHHHPPPPPPPPHMFQMLHPPTHMPPPTPPPPHIRIPPSHMAAALGIPTHPAVNPFSPTLPQQPPHPPPPPPHHLTNTSNQLRSNLMQATTNYHAQPITTNVNHAQPPPPPNFSNTNQPLDDNLRALLAVFVSALTQPNLAANTTLSNLLSNQQLLTSLTNLINQGEGAGATNKPPPPSSSTGPVKQGPLLPTPPCNSNSNNIDSSNKVDTASSSSAAPAQLSSTTTSTTTAANSTTADGGGINPLLSGLLDSVGVNLPNTVTAAATKSINDLNSSSLTNGSINDPVVPAVHPPKERFDSLLNDAVNLQRLLGVLNPGSSTGMPPHYQPNMAAAAAQNFAGAAFPAVGLTASVQNGLSGSLPNLNAAAGTALPNGIGSIPGFSPIGAPPPQGLGMLPPHVGSLPNLAGLAGLQPLPQVDMFGLPTQPQQLLQHPFYQPPPHIPQPPPPPHQQVPPPHSTTMSMLLNAANSSKQQQQSQAATSIAQELLFQQTSAGCPTNLESSYLLTAIPPPPSPLFAGQPPTSTSGVGHRMMAPSSAVYQLTPTKSAVAMAALAHQQSNSLNQPTTVQYSPNHPFSNYPSVPTNPLATSLANYSSNSAVPSSGHNPYFSSASGVATSGTMVYNTPTKRKSRMLPSPEPSPEGGYIGQHSQGLGGHYQSSYMPRKRTKRN</sequence>
<name>A0A6A7FUY5_9CRUS</name>
<keyword evidence="5" id="KW-0687">Ribonucleoprotein</keyword>
<feature type="region of interest" description="Disordered" evidence="3">
    <location>
        <begin position="291"/>
        <end position="325"/>
    </location>
</feature>
<dbReference type="Pfam" id="PF00076">
    <property type="entry name" value="RRM_1"/>
    <property type="match status" value="1"/>
</dbReference>
<accession>A0A6A7FUY5</accession>
<dbReference type="PANTHER" id="PTHR45725">
    <property type="entry name" value="FORMIN HOMOLOGY 2 FAMILY MEMBER"/>
    <property type="match status" value="1"/>
</dbReference>
<feature type="compositionally biased region" description="Low complexity" evidence="3">
    <location>
        <begin position="298"/>
        <end position="315"/>
    </location>
</feature>
<feature type="compositionally biased region" description="Pro residues" evidence="3">
    <location>
        <begin position="587"/>
        <end position="606"/>
    </location>
</feature>